<dbReference type="InterPro" id="IPR050315">
    <property type="entry name" value="FAD-oxidoreductase_2"/>
</dbReference>
<dbReference type="OrthoDB" id="10254877at2759"/>
<comment type="caution">
    <text evidence="6">The sequence shown here is derived from an EMBL/GenBank/DDBJ whole genome shotgun (WGS) entry which is preliminary data.</text>
</comment>
<accession>A0A8H8D9Z5</accession>
<proteinExistence type="inferred from homology"/>
<evidence type="ECO:0000259" key="5">
    <source>
        <dbReference type="Pfam" id="PF00890"/>
    </source>
</evidence>
<dbReference type="Proteomes" id="UP000669133">
    <property type="component" value="Unassembled WGS sequence"/>
</dbReference>
<dbReference type="GO" id="GO:0016156">
    <property type="term" value="F:fumarate reductase (NADH) activity"/>
    <property type="evidence" value="ECO:0007669"/>
    <property type="project" value="UniProtKB-EC"/>
</dbReference>
<sequence length="483" mass="52004">MSSSPNSTIVIGSGLAGLTTTLQLISNNHKVTLIEKTAKLGGNSIKASSGINGVPTIYQKNNDDTVEAFKQDTLKSGKGLCNSELVDELTERSRDAIEWLTQDLKIDLSSVAQLGGHSFARTHKGAGKLPPGFAIVSTLIKRIEEIQGNKPDVLTTLKNSRLVKILSEGDKVKGVQYQDESANEVKTEYGDNVVLATGGFSADTQNLETSLLKQYRPDLLKFPSSNGEQTTGDGQKVALRDVGAHLIQMDQIQVHPTGFIKLDDVGSHWKFLCGELMRGIGGILLTPNGKRFINELTTRDVVTDAVVQNCEVKHENELGLAVGSYVSVLVVSGDDYPKAASHIDFYASQGLLQKGNVEDLLKLLQKINPENDKLTTAELEQTFEDYGNVVKSKRDLVGRTAFGNTISPEFYFGLTTPVIHFAMGGIEVDPNAHVINSKGQTVPNLYAVGEVSAGVHGANRLGGSSLLECVVFGKIVSQQILKG</sequence>
<dbReference type="SUPFAM" id="SSF56425">
    <property type="entry name" value="Succinate dehydrogenase/fumarate reductase flavoprotein, catalytic domain"/>
    <property type="match status" value="1"/>
</dbReference>
<dbReference type="InterPro" id="IPR027477">
    <property type="entry name" value="Succ_DH/fumarate_Rdtase_cat_sf"/>
</dbReference>
<organism evidence="6 7">
    <name type="scientific">Candida metapsilosis</name>
    <dbReference type="NCBI Taxonomy" id="273372"/>
    <lineage>
        <taxon>Eukaryota</taxon>
        <taxon>Fungi</taxon>
        <taxon>Dikarya</taxon>
        <taxon>Ascomycota</taxon>
        <taxon>Saccharomycotina</taxon>
        <taxon>Pichiomycetes</taxon>
        <taxon>Debaryomycetaceae</taxon>
        <taxon>Candida/Lodderomyces clade</taxon>
        <taxon>Candida</taxon>
    </lineage>
</organism>
<feature type="domain" description="FAD-dependent oxidoreductase 2 FAD-binding" evidence="5">
    <location>
        <begin position="9"/>
        <end position="466"/>
    </location>
</feature>
<dbReference type="PANTHER" id="PTHR43400">
    <property type="entry name" value="FUMARATE REDUCTASE"/>
    <property type="match status" value="1"/>
</dbReference>
<comment type="catalytic activity">
    <reaction evidence="4">
        <text>succinate + NAD(+) = fumarate + NADH + H(+)</text>
        <dbReference type="Rhea" id="RHEA:18281"/>
        <dbReference type="ChEBI" id="CHEBI:15378"/>
        <dbReference type="ChEBI" id="CHEBI:29806"/>
        <dbReference type="ChEBI" id="CHEBI:30031"/>
        <dbReference type="ChEBI" id="CHEBI:57540"/>
        <dbReference type="ChEBI" id="CHEBI:57945"/>
        <dbReference type="EC" id="1.3.1.6"/>
    </reaction>
</comment>
<dbReference type="PANTHER" id="PTHR43400:SF1">
    <property type="entry name" value="FUMARATE REDUCTASE"/>
    <property type="match status" value="1"/>
</dbReference>
<dbReference type="InterPro" id="IPR036188">
    <property type="entry name" value="FAD/NAD-bd_sf"/>
</dbReference>
<name>A0A8H8D9Z5_9ASCO</name>
<evidence type="ECO:0000256" key="3">
    <source>
        <dbReference type="ARBA" id="ARBA00023002"/>
    </source>
</evidence>
<dbReference type="GeneID" id="93653642"/>
<dbReference type="InterPro" id="IPR003953">
    <property type="entry name" value="FAD-dep_OxRdtase_2_FAD-bd"/>
</dbReference>
<comment type="cofactor">
    <cofactor evidence="4">
        <name>FAD</name>
        <dbReference type="ChEBI" id="CHEBI:57692"/>
    </cofactor>
    <text evidence="4">Binds 1 FAD per monomer.</text>
</comment>
<keyword evidence="7" id="KW-1185">Reference proteome</keyword>
<dbReference type="InterPro" id="IPR010960">
    <property type="entry name" value="Flavocytochrome_c"/>
</dbReference>
<comment type="function">
    <text evidence="4">Irreversibly catalyzes the reduction of fumarate to succinate.</text>
</comment>
<dbReference type="Gene3D" id="3.90.700.10">
    <property type="entry name" value="Succinate dehydrogenase/fumarate reductase flavoprotein, catalytic domain"/>
    <property type="match status" value="1"/>
</dbReference>
<evidence type="ECO:0000256" key="4">
    <source>
        <dbReference type="RuleBase" id="RU366062"/>
    </source>
</evidence>
<comment type="similarity">
    <text evidence="4">Belongs to the FAD-dependent oxidoreductase 2 family. FRD/SDH subfamily.</text>
</comment>
<evidence type="ECO:0000313" key="7">
    <source>
        <dbReference type="Proteomes" id="UP000669133"/>
    </source>
</evidence>
<evidence type="ECO:0000313" key="6">
    <source>
        <dbReference type="EMBL" id="KAG5417380.1"/>
    </source>
</evidence>
<dbReference type="Gene3D" id="3.50.50.60">
    <property type="entry name" value="FAD/NAD(P)-binding domain"/>
    <property type="match status" value="1"/>
</dbReference>
<evidence type="ECO:0000256" key="2">
    <source>
        <dbReference type="ARBA" id="ARBA00022827"/>
    </source>
</evidence>
<reference evidence="6 7" key="1">
    <citation type="submission" date="2020-12" db="EMBL/GenBank/DDBJ databases">
        <title>Effect of drift, selection, and recombination on the evolution of hybrid genomes in Candida yeast pathogens.</title>
        <authorList>
            <person name="Mixao V."/>
            <person name="Ksiezopolska E."/>
            <person name="Saus E."/>
            <person name="Boekhout T."/>
            <person name="Gacser A."/>
            <person name="Gabaldon T."/>
        </authorList>
    </citation>
    <scope>NUCLEOTIDE SEQUENCE [LARGE SCALE GENOMIC DNA]</scope>
    <source>
        <strain evidence="6 7">BP57</strain>
    </source>
</reference>
<keyword evidence="1 4" id="KW-0285">Flavoprotein</keyword>
<dbReference type="AlphaFoldDB" id="A0A8H8D9Z5"/>
<gene>
    <name evidence="6" type="ORF">I9W82_005013</name>
</gene>
<keyword evidence="2 4" id="KW-0274">FAD</keyword>
<dbReference type="RefSeq" id="XP_067546496.1">
    <property type="nucleotide sequence ID" value="XM_067694147.1"/>
</dbReference>
<evidence type="ECO:0000256" key="1">
    <source>
        <dbReference type="ARBA" id="ARBA00022630"/>
    </source>
</evidence>
<dbReference type="GO" id="GO:0010181">
    <property type="term" value="F:FMN binding"/>
    <property type="evidence" value="ECO:0007669"/>
    <property type="project" value="InterPro"/>
</dbReference>
<dbReference type="NCBIfam" id="TIGR01813">
    <property type="entry name" value="flavo_cyto_c"/>
    <property type="match status" value="1"/>
</dbReference>
<dbReference type="SUPFAM" id="SSF51905">
    <property type="entry name" value="FAD/NAD(P)-binding domain"/>
    <property type="match status" value="1"/>
</dbReference>
<dbReference type="EC" id="1.3.1.6" evidence="4"/>
<keyword evidence="3 4" id="KW-0560">Oxidoreductase</keyword>
<dbReference type="EMBL" id="JAEOAQ010000007">
    <property type="protein sequence ID" value="KAG5417380.1"/>
    <property type="molecule type" value="Genomic_DNA"/>
</dbReference>
<dbReference type="Pfam" id="PF00890">
    <property type="entry name" value="FAD_binding_2"/>
    <property type="match status" value="1"/>
</dbReference>
<protein>
    <recommendedName>
        <fullName evidence="4">Fumarate reductase</fullName>
        <ecNumber evidence="4">1.3.1.6</ecNumber>
    </recommendedName>
</protein>